<feature type="transmembrane region" description="Helical" evidence="9">
    <location>
        <begin position="294"/>
        <end position="318"/>
    </location>
</feature>
<accession>A0A9P3TBW0</accession>
<comment type="caution">
    <text evidence="11">The sequence shown here is derived from an EMBL/GenBank/DDBJ whole genome shotgun (WGS) entry which is preliminary data.</text>
</comment>
<dbReference type="GO" id="GO:0008982">
    <property type="term" value="F:protein-N(PI)-phosphohistidine-sugar phosphotransferase activity"/>
    <property type="evidence" value="ECO:0007669"/>
    <property type="project" value="UniProtKB-UniRule"/>
</dbReference>
<keyword evidence="4 8" id="KW-0762">Sugar transport</keyword>
<comment type="subcellular location">
    <subcellularLocation>
        <location evidence="1">Cell membrane</location>
        <topology evidence="1">Multi-pass membrane protein</topology>
    </subcellularLocation>
</comment>
<feature type="transmembrane region" description="Helical" evidence="9">
    <location>
        <begin position="145"/>
        <end position="170"/>
    </location>
</feature>
<evidence type="ECO:0000256" key="1">
    <source>
        <dbReference type="ARBA" id="ARBA00004651"/>
    </source>
</evidence>
<feature type="domain" description="PTS EIIC type-3" evidence="10">
    <location>
        <begin position="13"/>
        <end position="424"/>
    </location>
</feature>
<keyword evidence="6 9" id="KW-1133">Transmembrane helix</keyword>
<feature type="transmembrane region" description="Helical" evidence="9">
    <location>
        <begin position="383"/>
        <end position="400"/>
    </location>
</feature>
<organism evidence="11 12">
    <name type="scientific">Kluyvera intermedia</name>
    <name type="common">Enterobacter intermedius</name>
    <dbReference type="NCBI Taxonomy" id="61648"/>
    <lineage>
        <taxon>Bacteria</taxon>
        <taxon>Pseudomonadati</taxon>
        <taxon>Pseudomonadota</taxon>
        <taxon>Gammaproteobacteria</taxon>
        <taxon>Enterobacterales</taxon>
        <taxon>Enterobacteriaceae</taxon>
        <taxon>Kluyvera</taxon>
    </lineage>
</organism>
<feature type="transmembrane region" description="Helical" evidence="9">
    <location>
        <begin position="36"/>
        <end position="57"/>
    </location>
</feature>
<dbReference type="GO" id="GO:0009401">
    <property type="term" value="P:phosphoenolpyruvate-dependent sugar phosphotransferase system"/>
    <property type="evidence" value="ECO:0007669"/>
    <property type="project" value="InterPro"/>
</dbReference>
<dbReference type="GO" id="GO:0005886">
    <property type="term" value="C:plasma membrane"/>
    <property type="evidence" value="ECO:0007669"/>
    <property type="project" value="UniProtKB-SubCell"/>
</dbReference>
<evidence type="ECO:0000256" key="7">
    <source>
        <dbReference type="ARBA" id="ARBA00023136"/>
    </source>
</evidence>
<dbReference type="EMBL" id="DACSUM010000021">
    <property type="protein sequence ID" value="HAT3582480.1"/>
    <property type="molecule type" value="Genomic_DNA"/>
</dbReference>
<dbReference type="PROSITE" id="PS51105">
    <property type="entry name" value="PTS_EIIC_TYPE_3"/>
    <property type="match status" value="1"/>
</dbReference>
<name>A0A9P3TBW0_KLUIN</name>
<evidence type="ECO:0000256" key="3">
    <source>
        <dbReference type="ARBA" id="ARBA00022475"/>
    </source>
</evidence>
<dbReference type="NCBIfam" id="TIGR00410">
    <property type="entry name" value="lacE"/>
    <property type="match status" value="1"/>
</dbReference>
<feature type="transmembrane region" description="Helical" evidence="9">
    <location>
        <begin position="357"/>
        <end position="376"/>
    </location>
</feature>
<dbReference type="PANTHER" id="PTHR33989:SF10">
    <property type="entry name" value="PERMEASE IIC COMPONENT"/>
    <property type="match status" value="1"/>
</dbReference>
<evidence type="ECO:0000259" key="10">
    <source>
        <dbReference type="PROSITE" id="PS51105"/>
    </source>
</evidence>
<evidence type="ECO:0000256" key="2">
    <source>
        <dbReference type="ARBA" id="ARBA00022448"/>
    </source>
</evidence>
<evidence type="ECO:0000313" key="11">
    <source>
        <dbReference type="EMBL" id="HAT3582480.1"/>
    </source>
</evidence>
<proteinExistence type="predicted"/>
<sequence length="440" mass="47921">MPETNTTANMQSFVDKFVDFSARLANQVHLRSLRDAFAAVMPIFILAGLAVLVNNVVFPWVLEGETLVRFKVWGEAVINGTLNIAALLIAPMTAWSLARNRNFDNPVSAVVIALSSYIMMMPMHLEVVPDGAKTTVTVSQMLSFANIGSTGIFAGVIIGLLSTELFIRIAGIEKLNISLGENVPPAVGKSFSALIPTIITLSTFAVIAAVMANVLHTDLIHLITTLIQQPLRLINTSLPGTIFIYSFGNFLFTLGIHQSVVNGVILEPFLLINTNENMLAFANGQPIPHIINNIFVPTFGMIGGTGSTISLLLAIFIFSRQKSAKQVARLSISPGLFNINEPVIFGLPIVFNLPLMIPFVLLPAIGIYFAWLCTTLGWMSRCVVMIPWTTPPILSAWLATAGDWRAVVVQLIIIVFGVFFYLPFLKIAERVALRNNGIAE</sequence>
<dbReference type="Proteomes" id="UP000867740">
    <property type="component" value="Unassembled WGS sequence"/>
</dbReference>
<feature type="transmembrane region" description="Helical" evidence="9">
    <location>
        <begin position="406"/>
        <end position="425"/>
    </location>
</feature>
<reference evidence="11" key="1">
    <citation type="journal article" date="2018" name="Genome Biol.">
        <title>SKESA: strategic k-mer extension for scrupulous assemblies.</title>
        <authorList>
            <person name="Souvorov A."/>
            <person name="Agarwala R."/>
            <person name="Lipman D.J."/>
        </authorList>
    </citation>
    <scope>NUCLEOTIDE SEQUENCE</scope>
    <source>
        <strain evidence="11">CAVp300</strain>
    </source>
</reference>
<evidence type="ECO:0000256" key="8">
    <source>
        <dbReference type="PIRNR" id="PIRNR006351"/>
    </source>
</evidence>
<dbReference type="InterPro" id="IPR051088">
    <property type="entry name" value="PTS_Sugar-EIIC/EIIB"/>
</dbReference>
<evidence type="ECO:0000256" key="6">
    <source>
        <dbReference type="ARBA" id="ARBA00022989"/>
    </source>
</evidence>
<dbReference type="AlphaFoldDB" id="A0A9P3TBW0"/>
<feature type="transmembrane region" description="Helical" evidence="9">
    <location>
        <begin position="191"/>
        <end position="212"/>
    </location>
</feature>
<feature type="transmembrane region" description="Helical" evidence="9">
    <location>
        <begin position="107"/>
        <end position="125"/>
    </location>
</feature>
<feature type="transmembrane region" description="Helical" evidence="9">
    <location>
        <begin position="77"/>
        <end position="95"/>
    </location>
</feature>
<evidence type="ECO:0000313" key="12">
    <source>
        <dbReference type="Proteomes" id="UP000867740"/>
    </source>
</evidence>
<evidence type="ECO:0000256" key="5">
    <source>
        <dbReference type="ARBA" id="ARBA00022692"/>
    </source>
</evidence>
<protein>
    <recommendedName>
        <fullName evidence="8">Permease IIC component</fullName>
    </recommendedName>
</protein>
<dbReference type="InterPro" id="IPR003352">
    <property type="entry name" value="PTS_EIIC"/>
</dbReference>
<dbReference type="PANTHER" id="PTHR33989">
    <property type="match status" value="1"/>
</dbReference>
<keyword evidence="2 8" id="KW-0813">Transport</keyword>
<dbReference type="RefSeq" id="WP_047371150.1">
    <property type="nucleotide sequence ID" value="NZ_CABMNU010000005.1"/>
</dbReference>
<keyword evidence="5 9" id="KW-0812">Transmembrane</keyword>
<dbReference type="InterPro" id="IPR004796">
    <property type="entry name" value="PTS_IIC_cello"/>
</dbReference>
<gene>
    <name evidence="11" type="ORF">I8531_002801</name>
</gene>
<dbReference type="GO" id="GO:1901264">
    <property type="term" value="P:carbohydrate derivative transport"/>
    <property type="evidence" value="ECO:0007669"/>
    <property type="project" value="TreeGrafter"/>
</dbReference>
<reference evidence="11" key="2">
    <citation type="submission" date="2020-10" db="EMBL/GenBank/DDBJ databases">
        <authorList>
            <consortium name="NCBI Pathogen Detection Project"/>
        </authorList>
    </citation>
    <scope>NUCLEOTIDE SEQUENCE</scope>
    <source>
        <strain evidence="11">CAVp300</strain>
    </source>
</reference>
<keyword evidence="7 8" id="KW-0472">Membrane</keyword>
<evidence type="ECO:0000256" key="4">
    <source>
        <dbReference type="ARBA" id="ARBA00022597"/>
    </source>
</evidence>
<dbReference type="Pfam" id="PF02378">
    <property type="entry name" value="PTS_EIIC"/>
    <property type="match status" value="1"/>
</dbReference>
<evidence type="ECO:0000256" key="9">
    <source>
        <dbReference type="SAM" id="Phobius"/>
    </source>
</evidence>
<comment type="function">
    <text evidence="8">The phosphoenolpyruvate-dependent sugar phosphotransferase system (PTS), a major carbohydrate active -transport system, catalyzes the phosphorylation of incoming sugar substrates concomitant with their translocation across the cell membrane.</text>
</comment>
<keyword evidence="3 8" id="KW-1003">Cell membrane</keyword>
<dbReference type="InterPro" id="IPR004501">
    <property type="entry name" value="PTS_EIIC_3"/>
</dbReference>
<dbReference type="PIRSF" id="PIRSF006351">
    <property type="entry name" value="PTS_EIIC-Cellobiose"/>
    <property type="match status" value="1"/>
</dbReference>